<evidence type="ECO:0000313" key="2">
    <source>
        <dbReference type="EMBL" id="PNZ25312.1"/>
    </source>
</evidence>
<evidence type="ECO:0000313" key="3">
    <source>
        <dbReference type="Proteomes" id="UP000242752"/>
    </source>
</evidence>
<dbReference type="OrthoDB" id="3193269at2"/>
<dbReference type="Gene3D" id="3.40.1440.10">
    <property type="entry name" value="GIY-YIG endonuclease"/>
    <property type="match status" value="1"/>
</dbReference>
<keyword evidence="3" id="KW-1185">Reference proteome</keyword>
<dbReference type="InterPro" id="IPR018647">
    <property type="entry name" value="SLFN_3-like_DNA/RNA_helicase"/>
</dbReference>
<sequence length="583" mass="68012">MASYSCFELEIDEKHILNIDSLNRNQRNALDDKNVIYIYKSDTTKQVYIGQTKHFNDRHKQHYNGAEEKFNNANFNKVMILISRYFNLSALDDVESQLITYFLADRKSSRKKYIDYDESHVINLTAGNYVNAYKEKEDVESKVLLPFWEKVLYPDWVKTPSIDELRTKSLVKYSPIKVLNDEQNELIQDIIDNPNKSYVINGNAGTGKTVLLTHTIARLLKETNNRVAIVVQPNWIDTAKEIFKVFGLNNSNLSILSSTQLINHYSEEPNQFDVVIVDESHKLSRNYSKQHPSFNSVYKDEFTDCHHHLECIQKIGKQIILMYDVLQGIRPANITRDQFAQATRDYEYKYLTTQFRIQAPKGKSYTSEDYINGIKYLLYKDTGLLDKTRFNPNFDRDVFKDTSEDAYFGYFDEKPLQNLIDWIDEDRNYNPDHINRILGGLVEKWKQADGKDASITHWHEGDIKRRWNATQENWVNSKDKDAEDQIGSVFAVQGIDLNKVGVLIGNDLQVDAEGKLYAEKSNFHNVNGKFPEQDQTPETDFEFTLFVLNIYYVLLTRGIDGIRLGFWKNDAFMHYLEETLEIK</sequence>
<dbReference type="Pfam" id="PF01541">
    <property type="entry name" value="GIY-YIG"/>
    <property type="match status" value="1"/>
</dbReference>
<dbReference type="PROSITE" id="PS50164">
    <property type="entry name" value="GIY_YIG"/>
    <property type="match status" value="1"/>
</dbReference>
<feature type="domain" description="GIY-YIG" evidence="1">
    <location>
        <begin position="32"/>
        <end position="115"/>
    </location>
</feature>
<dbReference type="InterPro" id="IPR000305">
    <property type="entry name" value="GIY-YIG_endonuc"/>
</dbReference>
<dbReference type="Proteomes" id="UP000242752">
    <property type="component" value="Unassembled WGS sequence"/>
</dbReference>
<dbReference type="Gene3D" id="3.40.50.300">
    <property type="entry name" value="P-loop containing nucleotide triphosphate hydrolases"/>
    <property type="match status" value="1"/>
</dbReference>
<dbReference type="InterPro" id="IPR035901">
    <property type="entry name" value="GIY-YIG_endonuc_sf"/>
</dbReference>
<reference evidence="2 3" key="1">
    <citation type="submission" date="2017-08" db="EMBL/GenBank/DDBJ databases">
        <title>Draft genome sequences of 64 type strains of genus Staph aureus.</title>
        <authorList>
            <person name="Cole K."/>
            <person name="Golubchik T."/>
            <person name="Russell J."/>
            <person name="Foster D."/>
            <person name="Llewelyn M."/>
            <person name="Wilson D."/>
            <person name="Crook D."/>
            <person name="Paul J."/>
        </authorList>
    </citation>
    <scope>NUCLEOTIDE SEQUENCE [LARGE SCALE GENOMIC DNA]</scope>
    <source>
        <strain evidence="2 3">DSM 21968</strain>
    </source>
</reference>
<dbReference type="RefSeq" id="WP_103358854.1">
    <property type="nucleotide sequence ID" value="NZ_PPRF01000083.1"/>
</dbReference>
<protein>
    <recommendedName>
        <fullName evidence="1">GIY-YIG domain-containing protein</fullName>
    </recommendedName>
</protein>
<gene>
    <name evidence="2" type="ORF">CD122_10125</name>
</gene>
<evidence type="ECO:0000259" key="1">
    <source>
        <dbReference type="PROSITE" id="PS50164"/>
    </source>
</evidence>
<dbReference type="AlphaFoldDB" id="A0A2K3YI86"/>
<dbReference type="SUPFAM" id="SSF52540">
    <property type="entry name" value="P-loop containing nucleoside triphosphate hydrolases"/>
    <property type="match status" value="1"/>
</dbReference>
<proteinExistence type="predicted"/>
<organism evidence="2 3">
    <name type="scientific">Staphylococcus rostri</name>
    <dbReference type="NCBI Taxonomy" id="522262"/>
    <lineage>
        <taxon>Bacteria</taxon>
        <taxon>Bacillati</taxon>
        <taxon>Bacillota</taxon>
        <taxon>Bacilli</taxon>
        <taxon>Bacillales</taxon>
        <taxon>Staphylococcaceae</taxon>
        <taxon>Staphylococcus</taxon>
    </lineage>
</organism>
<dbReference type="InterPro" id="IPR014001">
    <property type="entry name" value="Helicase_ATP-bd"/>
</dbReference>
<dbReference type="SMART" id="SM00487">
    <property type="entry name" value="DEXDc"/>
    <property type="match status" value="1"/>
</dbReference>
<comment type="caution">
    <text evidence="2">The sequence shown here is derived from an EMBL/GenBank/DDBJ whole genome shotgun (WGS) entry which is preliminary data.</text>
</comment>
<accession>A0A2K3YI86</accession>
<dbReference type="CDD" id="cd10439">
    <property type="entry name" value="GIY-YIG_COG3410"/>
    <property type="match status" value="1"/>
</dbReference>
<dbReference type="SUPFAM" id="SSF82771">
    <property type="entry name" value="GIY-YIG endonuclease"/>
    <property type="match status" value="1"/>
</dbReference>
<name>A0A2K3YI86_9STAP</name>
<dbReference type="EMBL" id="PPRF01000083">
    <property type="protein sequence ID" value="PNZ25312.1"/>
    <property type="molecule type" value="Genomic_DNA"/>
</dbReference>
<dbReference type="Pfam" id="PF09848">
    <property type="entry name" value="SLFN-g3_helicase"/>
    <property type="match status" value="1"/>
</dbReference>
<dbReference type="InterPro" id="IPR027417">
    <property type="entry name" value="P-loop_NTPase"/>
</dbReference>